<accession>A0ABT1A1C2</accession>
<proteinExistence type="predicted"/>
<dbReference type="InterPro" id="IPR005097">
    <property type="entry name" value="Sacchrp_dh_NADP-bd"/>
</dbReference>
<dbReference type="SUPFAM" id="SSF51735">
    <property type="entry name" value="NAD(P)-binding Rossmann-fold domains"/>
    <property type="match status" value="1"/>
</dbReference>
<dbReference type="InterPro" id="IPR036291">
    <property type="entry name" value="NAD(P)-bd_dom_sf"/>
</dbReference>
<dbReference type="PANTHER" id="PTHR43796:SF2">
    <property type="entry name" value="CARBOXYNORSPERMIDINE SYNTHASE"/>
    <property type="match status" value="1"/>
</dbReference>
<organism evidence="2 3">
    <name type="scientific">Pseudonocardia humida</name>
    <dbReference type="NCBI Taxonomy" id="2800819"/>
    <lineage>
        <taxon>Bacteria</taxon>
        <taxon>Bacillati</taxon>
        <taxon>Actinomycetota</taxon>
        <taxon>Actinomycetes</taxon>
        <taxon>Pseudonocardiales</taxon>
        <taxon>Pseudonocardiaceae</taxon>
        <taxon>Pseudonocardia</taxon>
    </lineage>
</organism>
<evidence type="ECO:0000313" key="3">
    <source>
        <dbReference type="Proteomes" id="UP001165283"/>
    </source>
</evidence>
<keyword evidence="3" id="KW-1185">Reference proteome</keyword>
<feature type="domain" description="Saccharopine dehydrogenase NADP binding" evidence="1">
    <location>
        <begin position="7"/>
        <end position="124"/>
    </location>
</feature>
<sequence length="345" mass="35392">MSRRDLVVLGGYGATGREVARALAGWFPGRVVVAGRDLARARELAWALPGAVRAIRVDVERPAEVAAAAGSAAVVVMCVERANPAVARTCVERGAHYVDICATSPVLARIEDLHGAAVARGTTVALSVGLAPGLTNVLAAACVRRLPDATGVDLTVLLGTAGDHGPDALRWLVEQLAAPRPGARRQRVELPGSGTRTAYPFGFSDQHALAASLGIPVTTRLCLDSAPLTGALFALRRAGLFTALRRLGADGPLVGAMARIGFGSDRWVVHAAATGAGGRRRWAAASGHGESAATARVAAHVAALLDTGTAPAGVHHLDRLVEPDAFLDRLRADGVALHGAVAVPA</sequence>
<name>A0ABT1A1C2_9PSEU</name>
<comment type="caution">
    <text evidence="2">The sequence shown here is derived from an EMBL/GenBank/DDBJ whole genome shotgun (WGS) entry which is preliminary data.</text>
</comment>
<dbReference type="PANTHER" id="PTHR43796">
    <property type="entry name" value="CARBOXYNORSPERMIDINE SYNTHASE"/>
    <property type="match status" value="1"/>
</dbReference>
<dbReference type="Proteomes" id="UP001165283">
    <property type="component" value="Unassembled WGS sequence"/>
</dbReference>
<reference evidence="2" key="1">
    <citation type="submission" date="2021-04" db="EMBL/GenBank/DDBJ databases">
        <title>Pseudonocardia sp. nov., isolated from sandy soil of mangrove forest.</title>
        <authorList>
            <person name="Zan Z."/>
            <person name="Huang R."/>
            <person name="Liu W."/>
        </authorList>
    </citation>
    <scope>NUCLEOTIDE SEQUENCE</scope>
    <source>
        <strain evidence="2">S2-4</strain>
    </source>
</reference>
<evidence type="ECO:0000313" key="2">
    <source>
        <dbReference type="EMBL" id="MCO1656806.1"/>
    </source>
</evidence>
<evidence type="ECO:0000259" key="1">
    <source>
        <dbReference type="Pfam" id="PF03435"/>
    </source>
</evidence>
<gene>
    <name evidence="2" type="ORF">KDL28_17240</name>
</gene>
<protein>
    <submittedName>
        <fullName evidence="2">Saccharopine dehydrogenase NADP-binding domain-containing protein</fullName>
    </submittedName>
</protein>
<dbReference type="RefSeq" id="WP_252439876.1">
    <property type="nucleotide sequence ID" value="NZ_JAGSOV010000037.1"/>
</dbReference>
<dbReference type="EMBL" id="JAGSOV010000037">
    <property type="protein sequence ID" value="MCO1656806.1"/>
    <property type="molecule type" value="Genomic_DNA"/>
</dbReference>
<dbReference type="Pfam" id="PF03435">
    <property type="entry name" value="Sacchrp_dh_NADP"/>
    <property type="match status" value="1"/>
</dbReference>
<dbReference type="Gene3D" id="3.40.50.720">
    <property type="entry name" value="NAD(P)-binding Rossmann-like Domain"/>
    <property type="match status" value="1"/>
</dbReference>